<comment type="subcellular location">
    <subcellularLocation>
        <location evidence="1 6">Nucleus</location>
    </subcellularLocation>
</comment>
<gene>
    <name evidence="10" type="ORF">SI7747_02002754</name>
</gene>
<evidence type="ECO:0000313" key="11">
    <source>
        <dbReference type="Proteomes" id="UP001189122"/>
    </source>
</evidence>
<evidence type="ECO:0000256" key="8">
    <source>
        <dbReference type="SAM" id="MobiDB-lite"/>
    </source>
</evidence>
<evidence type="ECO:0000259" key="9">
    <source>
        <dbReference type="Pfam" id="PF10513"/>
    </source>
</evidence>
<dbReference type="InterPro" id="IPR024943">
    <property type="entry name" value="Enhancer_polycomb"/>
</dbReference>
<evidence type="ECO:0000256" key="4">
    <source>
        <dbReference type="ARBA" id="ARBA00023163"/>
    </source>
</evidence>
<dbReference type="Proteomes" id="UP001189122">
    <property type="component" value="Unassembled WGS sequence"/>
</dbReference>
<organism evidence="10">
    <name type="scientific">Spirodela intermedia</name>
    <name type="common">Intermediate duckweed</name>
    <dbReference type="NCBI Taxonomy" id="51605"/>
    <lineage>
        <taxon>Eukaryota</taxon>
        <taxon>Viridiplantae</taxon>
        <taxon>Streptophyta</taxon>
        <taxon>Embryophyta</taxon>
        <taxon>Tracheophyta</taxon>
        <taxon>Spermatophyta</taxon>
        <taxon>Magnoliopsida</taxon>
        <taxon>Liliopsida</taxon>
        <taxon>Araceae</taxon>
        <taxon>Lemnoideae</taxon>
        <taxon>Spirodela</taxon>
    </lineage>
</organism>
<evidence type="ECO:0000313" key="10">
    <source>
        <dbReference type="EMBL" id="CAA2616535.1"/>
    </source>
</evidence>
<keyword evidence="3 6" id="KW-0805">Transcription regulation</keyword>
<comment type="similarity">
    <text evidence="2 6">Belongs to the enhancer of polycomb family.</text>
</comment>
<keyword evidence="5 6" id="KW-0539">Nucleus</keyword>
<keyword evidence="4 6" id="KW-0804">Transcription</keyword>
<feature type="region of interest" description="Disordered" evidence="8">
    <location>
        <begin position="1"/>
        <end position="80"/>
    </location>
</feature>
<evidence type="ECO:0000256" key="2">
    <source>
        <dbReference type="ARBA" id="ARBA00008035"/>
    </source>
</evidence>
<dbReference type="PANTHER" id="PTHR14898">
    <property type="entry name" value="ENHANCER OF POLYCOMB"/>
    <property type="match status" value="1"/>
</dbReference>
<sequence>MRKHAKSENRKVSRKPRDRESEEIGSSRVFPTRGPAVSMPSVGTRSSTRVFVPKNISKRLALSKPVGKKAASDGDGDADDWAIMEREDANWWKGGKGSAENHREEQGRGVKVRWRASEERKLKADYQGKEIPTYVLNENAGSSSLQEKSYGIFYSRKRRRLQSFGQDSASSVSPVKDAKDGLTLLSDGSIPLSTELGDRDSSGSRYGVFFLPKSEFPEKGIVTSKTARGFARNLGISGRDPWLGSVGNMVLVIHRQLTINANSYQFTSLILSLLTGMTKKNVSLFECAAFLSSRAVARVFSSHGIDFLPVRGWKSEFSDKSAVADAGVCIIFGVRQLIPLVSVNFSALPLFFTRLHLGLFVSSLRMSSALATADVEVSVEERRLRISNIHEEALRFREAICFERHARQESVAVTGSPETPSIISVPVVSDVRFQKHQRRSSKRYRRKSSVDRQNGIMRMDTDSKVHSIHDNYVVVPVHQKRRKGTSRNSIQVIKELKSALSEAEQNVGMLSCTANILVIESDRCWREEGAKVMLELSSSNKWCLAVKLGDTTRYVHKAQEVKPSATNRYTHAMMWAAETGWKLEFCDKKDWNVFKELHRECFERNMQGLPVPGYEESFTSSFSRPDSYIRMVDEVERLLRSENACYDMDSGDEEWLEQMNSKSLSNNPETSVPISLEDFEKIISAFEKAAYSHPEGALGPEKAADLCPNLGSRDMVVSAFDYWTKKRKQRRSALVRFFQIFRRDSQSPGSRRKSKQSNQFCRSAARSAQLLMTNADWATFKAVMASRLAEAARASESPDLPSSILG</sequence>
<dbReference type="GO" id="GO:0005634">
    <property type="term" value="C:nucleus"/>
    <property type="evidence" value="ECO:0007669"/>
    <property type="project" value="UniProtKB-SubCell"/>
</dbReference>
<keyword evidence="11" id="KW-1185">Reference proteome</keyword>
<accession>A0A7I8IG04</accession>
<evidence type="ECO:0000256" key="6">
    <source>
        <dbReference type="RuleBase" id="RU361124"/>
    </source>
</evidence>
<dbReference type="EMBL" id="CACRZD030000002">
    <property type="protein sequence ID" value="CAA6656214.1"/>
    <property type="molecule type" value="Genomic_DNA"/>
</dbReference>
<evidence type="ECO:0000256" key="7">
    <source>
        <dbReference type="SAM" id="Coils"/>
    </source>
</evidence>
<feature type="domain" description="Enhancer of polycomb-like N-terminal" evidence="9">
    <location>
        <begin position="604"/>
        <end position="688"/>
    </location>
</feature>
<dbReference type="EMBL" id="LR743589">
    <property type="protein sequence ID" value="CAA2616535.1"/>
    <property type="molecule type" value="Genomic_DNA"/>
</dbReference>
<evidence type="ECO:0000256" key="1">
    <source>
        <dbReference type="ARBA" id="ARBA00004123"/>
    </source>
</evidence>
<dbReference type="AlphaFoldDB" id="A0A7I8IG04"/>
<protein>
    <recommendedName>
        <fullName evidence="6">Enhancer of polycomb-like protein</fullName>
    </recommendedName>
</protein>
<dbReference type="GO" id="GO:0006357">
    <property type="term" value="P:regulation of transcription by RNA polymerase II"/>
    <property type="evidence" value="ECO:0007669"/>
    <property type="project" value="InterPro"/>
</dbReference>
<reference evidence="10 11" key="1">
    <citation type="submission" date="2019-12" db="EMBL/GenBank/DDBJ databases">
        <authorList>
            <person name="Scholz U."/>
            <person name="Mascher M."/>
            <person name="Fiebig A."/>
        </authorList>
    </citation>
    <scope>NUCLEOTIDE SEQUENCE</scope>
</reference>
<name>A0A7I8IG04_SPIIN</name>
<dbReference type="InterPro" id="IPR019542">
    <property type="entry name" value="Enhancer_polycomb-like_N"/>
</dbReference>
<feature type="coiled-coil region" evidence="7">
    <location>
        <begin position="486"/>
        <end position="513"/>
    </location>
</feature>
<feature type="compositionally biased region" description="Basic and acidic residues" evidence="8">
    <location>
        <begin position="1"/>
        <end position="22"/>
    </location>
</feature>
<evidence type="ECO:0000256" key="3">
    <source>
        <dbReference type="ARBA" id="ARBA00023015"/>
    </source>
</evidence>
<dbReference type="Pfam" id="PF10513">
    <property type="entry name" value="EPL1"/>
    <property type="match status" value="1"/>
</dbReference>
<dbReference type="GO" id="GO:0035267">
    <property type="term" value="C:NuA4 histone acetyltransferase complex"/>
    <property type="evidence" value="ECO:0007669"/>
    <property type="project" value="InterPro"/>
</dbReference>
<proteinExistence type="inferred from homology"/>
<evidence type="ECO:0000256" key="5">
    <source>
        <dbReference type="ARBA" id="ARBA00023242"/>
    </source>
</evidence>
<keyword evidence="7" id="KW-0175">Coiled coil</keyword>